<protein>
    <submittedName>
        <fullName evidence="3">Uncharacterized protein</fullName>
    </submittedName>
</protein>
<feature type="compositionally biased region" description="Low complexity" evidence="1">
    <location>
        <begin position="402"/>
        <end position="412"/>
    </location>
</feature>
<dbReference type="WBParaSite" id="Gr19_v10_g10442.t1">
    <property type="protein sequence ID" value="Gr19_v10_g10442.t1"/>
    <property type="gene ID" value="Gr19_v10_g10442"/>
</dbReference>
<evidence type="ECO:0000256" key="1">
    <source>
        <dbReference type="SAM" id="MobiDB-lite"/>
    </source>
</evidence>
<accession>A0A914GQC1</accession>
<dbReference type="Proteomes" id="UP000887572">
    <property type="component" value="Unplaced"/>
</dbReference>
<feature type="compositionally biased region" description="Polar residues" evidence="1">
    <location>
        <begin position="420"/>
        <end position="430"/>
    </location>
</feature>
<feature type="region of interest" description="Disordered" evidence="1">
    <location>
        <begin position="242"/>
        <end position="307"/>
    </location>
</feature>
<feature type="region of interest" description="Disordered" evidence="1">
    <location>
        <begin position="369"/>
        <end position="430"/>
    </location>
</feature>
<reference evidence="3" key="1">
    <citation type="submission" date="2022-11" db="UniProtKB">
        <authorList>
            <consortium name="WormBaseParasite"/>
        </authorList>
    </citation>
    <scope>IDENTIFICATION</scope>
</reference>
<keyword evidence="2" id="KW-1185">Reference proteome</keyword>
<organism evidence="2 3">
    <name type="scientific">Globodera rostochiensis</name>
    <name type="common">Golden nematode worm</name>
    <name type="synonym">Heterodera rostochiensis</name>
    <dbReference type="NCBI Taxonomy" id="31243"/>
    <lineage>
        <taxon>Eukaryota</taxon>
        <taxon>Metazoa</taxon>
        <taxon>Ecdysozoa</taxon>
        <taxon>Nematoda</taxon>
        <taxon>Chromadorea</taxon>
        <taxon>Rhabditida</taxon>
        <taxon>Tylenchina</taxon>
        <taxon>Tylenchomorpha</taxon>
        <taxon>Tylenchoidea</taxon>
        <taxon>Heteroderidae</taxon>
        <taxon>Heteroderinae</taxon>
        <taxon>Globodera</taxon>
    </lineage>
</organism>
<name>A0A914GQC1_GLORO</name>
<feature type="compositionally biased region" description="Basic and acidic residues" evidence="1">
    <location>
        <begin position="369"/>
        <end position="385"/>
    </location>
</feature>
<feature type="compositionally biased region" description="Polar residues" evidence="1">
    <location>
        <begin position="291"/>
        <end position="306"/>
    </location>
</feature>
<evidence type="ECO:0000313" key="3">
    <source>
        <dbReference type="WBParaSite" id="Gr19_v10_g10442.t1"/>
    </source>
</evidence>
<proteinExistence type="predicted"/>
<evidence type="ECO:0000313" key="2">
    <source>
        <dbReference type="Proteomes" id="UP000887572"/>
    </source>
</evidence>
<sequence>MIPPTSTSLLEKCNAIAEKRARRKLKTKTTEIIDIDATILLSPPTEIAEKFGSFLDRVVGSKSSRECYQIVLNSLSAVHAKEYPCHSQSDQQVSVNIFLKKLLKCFNEIDAHGSQGLSLYELFVLLEVHLLRSFPVHLSQTQIVARLRAIYVASEPVAFRHFLDDVLCDEFLDDLPFYLAGIYEQLLLEMPLDLQRFQSQEYRQDISGGQVEFKNKLAERLGHFVKELEVLDKVTEEEMETIEEGAKKTENDEEMMTRAPKKSTKAIHPSSKEHHSLARRRIQVIPETPEKTNPQNEMSSSHQNGENDVIEQTPIGKICGSGSNKASKFARLLQSEEERFSRMRLVQSNPSTKRIVKAKRALNVLQHKAENGSLEKDQSLVKSSDEPTNLMLKRGKRPPTPSNSSSSIAPINKRPKRPMHNSSIKSTTSSTRAWRWKLYTKKMSKN</sequence>
<dbReference type="AlphaFoldDB" id="A0A914GQC1"/>